<dbReference type="InterPro" id="IPR005135">
    <property type="entry name" value="Endo/exonuclease/phosphatase"/>
</dbReference>
<dbReference type="InterPro" id="IPR036691">
    <property type="entry name" value="Endo/exonu/phosph_ase_sf"/>
</dbReference>
<sequence length="488" mass="55699">MSRPMAKGSNNKPFSEHTAPEEGTNPTKYAEPSNCTLRILHVNVRSLRKKVDEIEAYVVDKDIDIICFTEHWMKDEEIKTLKIQGYSIRSSSARKQFLGGGTAIFTRDSLAAEVVHQNSNNGVDTDKDFECCCAYVNILKLYIINIYRSPSGSLNTFLNSVERLFSGMGTNKSIIMTGDFNVHFNTVEAARVRLSDLLDGFGMWQTIFEPTRGESCLDNIFVSDNIEIDDARVVDMGVSDHKGQIVGFSMKGIEIKQTKRCVRPITQVGLFHFYNRLELVSWDFINSESLTAEQKVDKFMDILEIAYLDCFPVKLYTIRSDQANNITWFNAELKYMREQLKLLRDMSEHGYTNGQEYKKYRSLYKDKIRQAKIKNNDALIQSSTNPAKTMWQIINSHRCKSGDTCQNTLTPDDFNTFFSSIAENIGRNIPNSANNSISYLLSMTPPLVQFNFSEVSFNDVRSVINNLKNKKSADIFGLSTRLKRRSRI</sequence>
<evidence type="ECO:0000259" key="2">
    <source>
        <dbReference type="Pfam" id="PF03372"/>
    </source>
</evidence>
<keyword evidence="3" id="KW-1185">Reference proteome</keyword>
<dbReference type="GO" id="GO:0003824">
    <property type="term" value="F:catalytic activity"/>
    <property type="evidence" value="ECO:0007669"/>
    <property type="project" value="InterPro"/>
</dbReference>
<dbReference type="Pfam" id="PF03372">
    <property type="entry name" value="Exo_endo_phos"/>
    <property type="match status" value="1"/>
</dbReference>
<evidence type="ECO:0000313" key="4">
    <source>
        <dbReference type="RefSeq" id="XP_030761184.1"/>
    </source>
</evidence>
<reference evidence="4" key="1">
    <citation type="submission" date="2025-08" db="UniProtKB">
        <authorList>
            <consortium name="RefSeq"/>
        </authorList>
    </citation>
    <scope>IDENTIFICATION</scope>
    <source>
        <tissue evidence="4">Gonads</tissue>
    </source>
</reference>
<gene>
    <name evidence="4" type="primary">LOC115886236</name>
</gene>
<protein>
    <submittedName>
        <fullName evidence="4">Uncharacterized protein LOC115886236</fullName>
    </submittedName>
</protein>
<dbReference type="OrthoDB" id="6783819at2759"/>
<evidence type="ECO:0000313" key="3">
    <source>
        <dbReference type="Proteomes" id="UP000504635"/>
    </source>
</evidence>
<dbReference type="Gene3D" id="3.60.10.10">
    <property type="entry name" value="Endonuclease/exonuclease/phosphatase"/>
    <property type="match status" value="1"/>
</dbReference>
<dbReference type="KEGG" id="soy:115886236"/>
<proteinExistence type="predicted"/>
<dbReference type="PANTHER" id="PTHR47510:SF3">
    <property type="entry name" value="ENDO_EXONUCLEASE_PHOSPHATASE DOMAIN-CONTAINING PROTEIN"/>
    <property type="match status" value="1"/>
</dbReference>
<dbReference type="Proteomes" id="UP000504635">
    <property type="component" value="Unplaced"/>
</dbReference>
<dbReference type="SUPFAM" id="SSF56219">
    <property type="entry name" value="DNase I-like"/>
    <property type="match status" value="1"/>
</dbReference>
<name>A0A6J2YDC5_SITOR</name>
<dbReference type="AlphaFoldDB" id="A0A6J2YDC5"/>
<dbReference type="RefSeq" id="XP_030761184.1">
    <property type="nucleotide sequence ID" value="XM_030905324.1"/>
</dbReference>
<feature type="region of interest" description="Disordered" evidence="1">
    <location>
        <begin position="1"/>
        <end position="30"/>
    </location>
</feature>
<dbReference type="GeneID" id="115886236"/>
<dbReference type="InParanoid" id="A0A6J2YDC5"/>
<organism evidence="3 4">
    <name type="scientific">Sitophilus oryzae</name>
    <name type="common">Rice weevil</name>
    <name type="synonym">Curculio oryzae</name>
    <dbReference type="NCBI Taxonomy" id="7048"/>
    <lineage>
        <taxon>Eukaryota</taxon>
        <taxon>Metazoa</taxon>
        <taxon>Ecdysozoa</taxon>
        <taxon>Arthropoda</taxon>
        <taxon>Hexapoda</taxon>
        <taxon>Insecta</taxon>
        <taxon>Pterygota</taxon>
        <taxon>Neoptera</taxon>
        <taxon>Endopterygota</taxon>
        <taxon>Coleoptera</taxon>
        <taxon>Polyphaga</taxon>
        <taxon>Cucujiformia</taxon>
        <taxon>Curculionidae</taxon>
        <taxon>Dryophthorinae</taxon>
        <taxon>Sitophilus</taxon>
    </lineage>
</organism>
<accession>A0A6J2YDC5</accession>
<evidence type="ECO:0000256" key="1">
    <source>
        <dbReference type="SAM" id="MobiDB-lite"/>
    </source>
</evidence>
<dbReference type="PANTHER" id="PTHR47510">
    <property type="entry name" value="REVERSE TRANSCRIPTASE DOMAIN-CONTAINING PROTEIN"/>
    <property type="match status" value="1"/>
</dbReference>
<feature type="domain" description="Endonuclease/exonuclease/phosphatase" evidence="2">
    <location>
        <begin position="43"/>
        <end position="241"/>
    </location>
</feature>